<sequence>MTFSIERPSASAQPDPAFDNIQLALAIAAPQTLRALLCDSSPALISPVQLGSVQIDIGIPLPGTAEPLDGILRYEQVHCVLADPELGQTDSGMAERQPSYPILTQFRSDLQTLLWGVRREVAIATLTQAGFCHEQITAILQLPNQAWHKSWWTQIDERGHTVQPFQRWMRSRCQVNGTFTVQYQDYFPQEPPPCFASQSRSAPVFIQPRFRPFHETLAAINRARSLLSCGPAILIASELSDAETEGFIRQGVSLYTVSSHLQTSPSRCHLCAQNGCPLNGRDNSPVRQCAQFRLRSA</sequence>
<reference evidence="1" key="1">
    <citation type="submission" date="2020-10" db="EMBL/GenBank/DDBJ databases">
        <authorList>
            <person name="Castelo-Branco R."/>
            <person name="Eusebio N."/>
            <person name="Adriana R."/>
            <person name="Vieira A."/>
            <person name="Brugerolle De Fraissinette N."/>
            <person name="Rezende De Castro R."/>
            <person name="Schneider M.P."/>
            <person name="Vasconcelos V."/>
            <person name="Leao P.N."/>
        </authorList>
    </citation>
    <scope>NUCLEOTIDE SEQUENCE</scope>
    <source>
        <strain evidence="1">LEGE 07310</strain>
    </source>
</reference>
<gene>
    <name evidence="1" type="ORF">IQ241_23195</name>
</gene>
<dbReference type="Proteomes" id="UP000636505">
    <property type="component" value="Unassembled WGS sequence"/>
</dbReference>
<evidence type="ECO:0000313" key="2">
    <source>
        <dbReference type="Proteomes" id="UP000636505"/>
    </source>
</evidence>
<dbReference type="RefSeq" id="WP_193911836.1">
    <property type="nucleotide sequence ID" value="NZ_JADEXG010000088.1"/>
</dbReference>
<protein>
    <submittedName>
        <fullName evidence="1">Uncharacterized protein</fullName>
    </submittedName>
</protein>
<evidence type="ECO:0000313" key="1">
    <source>
        <dbReference type="EMBL" id="MBE9080161.1"/>
    </source>
</evidence>
<comment type="caution">
    <text evidence="1">The sequence shown here is derived from an EMBL/GenBank/DDBJ whole genome shotgun (WGS) entry which is preliminary data.</text>
</comment>
<proteinExistence type="predicted"/>
<name>A0A8J7ASU1_9CYAN</name>
<accession>A0A8J7ASU1</accession>
<keyword evidence="2" id="KW-1185">Reference proteome</keyword>
<dbReference type="EMBL" id="JADEXG010000088">
    <property type="protein sequence ID" value="MBE9080161.1"/>
    <property type="molecule type" value="Genomic_DNA"/>
</dbReference>
<organism evidence="1 2">
    <name type="scientific">Vasconcelosia minhoensis LEGE 07310</name>
    <dbReference type="NCBI Taxonomy" id="915328"/>
    <lineage>
        <taxon>Bacteria</taxon>
        <taxon>Bacillati</taxon>
        <taxon>Cyanobacteriota</taxon>
        <taxon>Cyanophyceae</taxon>
        <taxon>Nodosilineales</taxon>
        <taxon>Cymatolegaceae</taxon>
        <taxon>Vasconcelosia</taxon>
        <taxon>Vasconcelosia minhoensis</taxon>
    </lineage>
</organism>
<dbReference type="AlphaFoldDB" id="A0A8J7ASU1"/>